<comment type="similarity">
    <text evidence="2">Belongs to the TacA antitoxin family.</text>
</comment>
<proteinExistence type="inferred from homology"/>
<sequence>MTQHTSNTDTAMSRIDARVPVRVRETIDRAAALQGRTRTDFLIAAAMEKAERVIEEHSIIRLTLRDQEMLARALIAETVAEPSPRLAEALEEYASRVVSK</sequence>
<dbReference type="InterPro" id="IPR010985">
    <property type="entry name" value="Ribbon_hlx_hlx"/>
</dbReference>
<evidence type="ECO:0008006" key="4">
    <source>
        <dbReference type="Google" id="ProtNLM"/>
    </source>
</evidence>
<protein>
    <recommendedName>
        <fullName evidence="4">DUF1778 domain-containing protein</fullName>
    </recommendedName>
</protein>
<dbReference type="InterPro" id="IPR014795">
    <property type="entry name" value="TacA_1-like"/>
</dbReference>
<evidence type="ECO:0000313" key="3">
    <source>
        <dbReference type="EMBL" id="SBW10993.1"/>
    </source>
</evidence>
<dbReference type="AlphaFoldDB" id="A0A212KH09"/>
<organism evidence="3">
    <name type="scientific">uncultured delta proteobacterium</name>
    <dbReference type="NCBI Taxonomy" id="34034"/>
    <lineage>
        <taxon>Bacteria</taxon>
        <taxon>Deltaproteobacteria</taxon>
        <taxon>environmental samples</taxon>
    </lineage>
</organism>
<dbReference type="SUPFAM" id="SSF47598">
    <property type="entry name" value="Ribbon-helix-helix"/>
    <property type="match status" value="1"/>
</dbReference>
<evidence type="ECO:0000256" key="2">
    <source>
        <dbReference type="ARBA" id="ARBA00049988"/>
    </source>
</evidence>
<dbReference type="Pfam" id="PF08681">
    <property type="entry name" value="TacA1"/>
    <property type="match status" value="1"/>
</dbReference>
<dbReference type="GO" id="GO:0006355">
    <property type="term" value="P:regulation of DNA-templated transcription"/>
    <property type="evidence" value="ECO:0007669"/>
    <property type="project" value="InterPro"/>
</dbReference>
<keyword evidence="1" id="KW-1277">Toxin-antitoxin system</keyword>
<accession>A0A212KH09</accession>
<name>A0A212KH09_9DELT</name>
<dbReference type="PANTHER" id="PTHR35401:SF2">
    <property type="entry name" value="ABC-TYPE TRANSPORT SYSTEM"/>
    <property type="match status" value="1"/>
</dbReference>
<reference evidence="3" key="1">
    <citation type="submission" date="2016-04" db="EMBL/GenBank/DDBJ databases">
        <authorList>
            <person name="Evans L.H."/>
            <person name="Alamgir A."/>
            <person name="Owens N."/>
            <person name="Weber N.D."/>
            <person name="Virtaneva K."/>
            <person name="Barbian K."/>
            <person name="Babar A."/>
            <person name="Rosenke K."/>
        </authorList>
    </citation>
    <scope>NUCLEOTIDE SEQUENCE</scope>
    <source>
        <strain evidence="3">86</strain>
    </source>
</reference>
<gene>
    <name evidence="3" type="ORF">KL86DPRO_70122</name>
</gene>
<dbReference type="EMBL" id="FLUQ01000007">
    <property type="protein sequence ID" value="SBW10993.1"/>
    <property type="molecule type" value="Genomic_DNA"/>
</dbReference>
<dbReference type="Gene3D" id="1.20.5.780">
    <property type="entry name" value="Single helix bin"/>
    <property type="match status" value="1"/>
</dbReference>
<evidence type="ECO:0000256" key="1">
    <source>
        <dbReference type="ARBA" id="ARBA00022649"/>
    </source>
</evidence>
<dbReference type="PANTHER" id="PTHR35401">
    <property type="entry name" value="COPG FAMILY HELIX-TURN-HELIX PROTEIN-RELATED-RELATED"/>
    <property type="match status" value="1"/>
</dbReference>